<dbReference type="NCBIfam" id="NF002769">
    <property type="entry name" value="PRK02853.1"/>
    <property type="match status" value="1"/>
</dbReference>
<comment type="caution">
    <text evidence="2">The sequence shown here is derived from an EMBL/GenBank/DDBJ whole genome shotgun (WGS) entry which is preliminary data.</text>
</comment>
<dbReference type="EMBL" id="BBIO01000020">
    <property type="protein sequence ID" value="GAK46520.1"/>
    <property type="molecule type" value="Genomic_DNA"/>
</dbReference>
<protein>
    <recommendedName>
        <fullName evidence="1">UPF0262 protein M2A_3019</fullName>
    </recommendedName>
</protein>
<proteinExistence type="inferred from homology"/>
<evidence type="ECO:0000313" key="3">
    <source>
        <dbReference type="Proteomes" id="UP000028702"/>
    </source>
</evidence>
<gene>
    <name evidence="2" type="ORF">M2A_3019</name>
</gene>
<dbReference type="Proteomes" id="UP000028702">
    <property type="component" value="Unassembled WGS sequence"/>
</dbReference>
<evidence type="ECO:0000256" key="1">
    <source>
        <dbReference type="HAMAP-Rule" id="MF_00678"/>
    </source>
</evidence>
<dbReference type="STRING" id="1333998.M2A_3019"/>
<dbReference type="PIRSF" id="PIRSF032146">
    <property type="entry name" value="UCP032146"/>
    <property type="match status" value="1"/>
</dbReference>
<evidence type="ECO:0000313" key="2">
    <source>
        <dbReference type="EMBL" id="GAK46520.1"/>
    </source>
</evidence>
<organism evidence="2 3">
    <name type="scientific">Tepidicaulis marinus</name>
    <dbReference type="NCBI Taxonomy" id="1333998"/>
    <lineage>
        <taxon>Bacteria</taxon>
        <taxon>Pseudomonadati</taxon>
        <taxon>Pseudomonadota</taxon>
        <taxon>Alphaproteobacteria</taxon>
        <taxon>Hyphomicrobiales</taxon>
        <taxon>Parvibaculaceae</taxon>
        <taxon>Tepidicaulis</taxon>
    </lineage>
</organism>
<name>A0A081BEQ2_9HYPH</name>
<dbReference type="AlphaFoldDB" id="A0A081BEQ2"/>
<reference evidence="2 3" key="1">
    <citation type="submission" date="2014-07" db="EMBL/GenBank/DDBJ databases">
        <title>Tepidicaulis marinum gen. nov., sp. nov., a novel marine bacterium denitrifying nitrate to nitrous oxide strictly under microaerobic conditions.</title>
        <authorList>
            <person name="Takeuchi M."/>
            <person name="Yamagishi T."/>
            <person name="Kamagata Y."/>
            <person name="Oshima K."/>
            <person name="Hattori M."/>
            <person name="Katayama T."/>
            <person name="Hanada S."/>
            <person name="Tamaki H."/>
            <person name="Marumo K."/>
            <person name="Maeda H."/>
            <person name="Nedachi M."/>
            <person name="Iwasaki W."/>
            <person name="Suwa Y."/>
            <person name="Sakata S."/>
        </authorList>
    </citation>
    <scope>NUCLEOTIDE SEQUENCE [LARGE SCALE GENOMIC DNA]</scope>
    <source>
        <strain evidence="2 3">MA2</strain>
    </source>
</reference>
<dbReference type="eggNOG" id="COG5328">
    <property type="taxonomic scope" value="Bacteria"/>
</dbReference>
<comment type="similarity">
    <text evidence="1">Belongs to the UPF0262 family.</text>
</comment>
<sequence>MTGESAEGEDLTMSEAERARYRIVDLVLDERTVVRRSPDVEHERKVAIYDLLEENLFRPEGSEGGPYKLHLAIEENRLVFDIRLEDGSEHGRLMLSLTPFRKIIKDYFLICESYYDAIKTAAPAQIEAIDMGRRGLHNEGSQLLKDRLDGKVSVDFDTARRLFTLICVLHIKG</sequence>
<dbReference type="HAMAP" id="MF_00678">
    <property type="entry name" value="UPF0262"/>
    <property type="match status" value="1"/>
</dbReference>
<dbReference type="InterPro" id="IPR008321">
    <property type="entry name" value="UCP032146"/>
</dbReference>
<dbReference type="Pfam" id="PF06793">
    <property type="entry name" value="UPF0262"/>
    <property type="match status" value="1"/>
</dbReference>
<keyword evidence="3" id="KW-1185">Reference proteome</keyword>
<accession>A0A081BEQ2</accession>